<organism evidence="2 3">
    <name type="scientific">Haloquadratum walsbyi J07HQW1</name>
    <dbReference type="NCBI Taxonomy" id="1238424"/>
    <lineage>
        <taxon>Archaea</taxon>
        <taxon>Methanobacteriati</taxon>
        <taxon>Methanobacteriota</taxon>
        <taxon>Stenosarchaea group</taxon>
        <taxon>Halobacteria</taxon>
        <taxon>Halobacteriales</taxon>
        <taxon>Haloferacaceae</taxon>
        <taxon>Haloquadratum</taxon>
    </lineage>
</organism>
<dbReference type="PANTHER" id="PTHR34448:SF1">
    <property type="entry name" value="BLL6088 PROTEIN"/>
    <property type="match status" value="1"/>
</dbReference>
<dbReference type="EMBL" id="KE356560">
    <property type="protein sequence ID" value="ERG90561.1"/>
    <property type="molecule type" value="Genomic_DNA"/>
</dbReference>
<dbReference type="GO" id="GO:0004177">
    <property type="term" value="F:aminopeptidase activity"/>
    <property type="evidence" value="ECO:0007669"/>
    <property type="project" value="UniProtKB-KW"/>
</dbReference>
<dbReference type="SUPFAM" id="SSF144052">
    <property type="entry name" value="Thermophilic metalloprotease-like"/>
    <property type="match status" value="1"/>
</dbReference>
<dbReference type="Pfam" id="PF26233">
    <property type="entry name" value="NicX"/>
    <property type="match status" value="1"/>
</dbReference>
<dbReference type="GO" id="GO:0006508">
    <property type="term" value="P:proteolysis"/>
    <property type="evidence" value="ECO:0007669"/>
    <property type="project" value="InterPro"/>
</dbReference>
<evidence type="ECO:0000256" key="1">
    <source>
        <dbReference type="ARBA" id="ARBA00022723"/>
    </source>
</evidence>
<gene>
    <name evidence="2" type="ORF">J07HQW1_00585</name>
</gene>
<proteinExistence type="predicted"/>
<dbReference type="InterPro" id="IPR052170">
    <property type="entry name" value="M29_Exopeptidase"/>
</dbReference>
<evidence type="ECO:0000313" key="3">
    <source>
        <dbReference type="Proteomes" id="UP000030649"/>
    </source>
</evidence>
<dbReference type="PANTHER" id="PTHR34448">
    <property type="entry name" value="AMINOPEPTIDASE"/>
    <property type="match status" value="1"/>
</dbReference>
<keyword evidence="2" id="KW-0645">Protease</keyword>
<protein>
    <submittedName>
        <fullName evidence="2">Leucyl aminopeptidase (Aminopeptidase T)</fullName>
    </submittedName>
</protein>
<keyword evidence="1" id="KW-0479">Metal-binding</keyword>
<reference evidence="2 3" key="1">
    <citation type="journal article" date="2013" name="PLoS ONE">
        <title>Assembly-driven community genomics of a hypersaline microbial ecosystem.</title>
        <authorList>
            <person name="Podell S."/>
            <person name="Ugalde J.A."/>
            <person name="Narasingarao P."/>
            <person name="Banfield J.F."/>
            <person name="Heidelberg K.B."/>
            <person name="Allen E.E."/>
        </authorList>
    </citation>
    <scope>NUCLEOTIDE SEQUENCE [LARGE SCALE GENOMIC DNA]</scope>
    <source>
        <strain evidence="3">J07HQW1</strain>
    </source>
</reference>
<sequence length="332" mass="34831">MTRIHNPTAPSMYNMSTLEPKLAAAATTAVEKCASLKPTESCVIVTDHNRRPIADALFDAAQTVSDTVSLIQYPPGSQHGEEPPAFVARAMSDADVFFAPTTKSISHTRARGEACDAGARGATLPGITEDVFTTGLDADYQTISEHSRDIYEQVADANEIRITSPTGTDFRVTPGEREWYQDTGSIDTAGAFSNLPAGEVFVAPVTATGKYVVDGTMRPHGRVDPDSPLEFEVEDGTVSSISDDAIRNQVETAAEAVGDAAYNLAELGIGTNIGVNTLVGSVLLDEKAAGTVHVAIGDNAGIGGETNAPLHLDGIIQNPTVYADGKKVSLPS</sequence>
<dbReference type="AlphaFoldDB" id="U1PEP5"/>
<dbReference type="GO" id="GO:0046872">
    <property type="term" value="F:metal ion binding"/>
    <property type="evidence" value="ECO:0007669"/>
    <property type="project" value="UniProtKB-KW"/>
</dbReference>
<dbReference type="STRING" id="1238424.J07HQW1_00585"/>
<evidence type="ECO:0000313" key="2">
    <source>
        <dbReference type="EMBL" id="ERG90561.1"/>
    </source>
</evidence>
<accession>U1PEP5</accession>
<name>U1PEP5_9EURY</name>
<keyword evidence="2" id="KW-0031">Aminopeptidase</keyword>
<keyword evidence="2" id="KW-0378">Hydrolase</keyword>
<dbReference type="InterPro" id="IPR058739">
    <property type="entry name" value="NicX"/>
</dbReference>
<dbReference type="Proteomes" id="UP000030649">
    <property type="component" value="Unassembled WGS sequence"/>
</dbReference>
<dbReference type="HOGENOM" id="CLU_062630_0_0_2"/>